<keyword evidence="3" id="KW-1185">Reference proteome</keyword>
<feature type="compositionally biased region" description="Basic and acidic residues" evidence="1">
    <location>
        <begin position="44"/>
        <end position="59"/>
    </location>
</feature>
<dbReference type="AlphaFoldDB" id="A0A4Z2HGE8"/>
<gene>
    <name evidence="2" type="ORF">EYF80_025845</name>
</gene>
<evidence type="ECO:0000256" key="1">
    <source>
        <dbReference type="SAM" id="MobiDB-lite"/>
    </source>
</evidence>
<feature type="compositionally biased region" description="Polar residues" evidence="1">
    <location>
        <begin position="62"/>
        <end position="78"/>
    </location>
</feature>
<evidence type="ECO:0000313" key="2">
    <source>
        <dbReference type="EMBL" id="TNN63912.1"/>
    </source>
</evidence>
<name>A0A4Z2HGE8_9TELE</name>
<feature type="region of interest" description="Disordered" evidence="1">
    <location>
        <begin position="44"/>
        <end position="82"/>
    </location>
</feature>
<evidence type="ECO:0000313" key="3">
    <source>
        <dbReference type="Proteomes" id="UP000314294"/>
    </source>
</evidence>
<accession>A0A4Z2HGE8</accession>
<proteinExistence type="predicted"/>
<dbReference type="EMBL" id="SRLO01000262">
    <property type="protein sequence ID" value="TNN63912.1"/>
    <property type="molecule type" value="Genomic_DNA"/>
</dbReference>
<organism evidence="2 3">
    <name type="scientific">Liparis tanakae</name>
    <name type="common">Tanaka's snailfish</name>
    <dbReference type="NCBI Taxonomy" id="230148"/>
    <lineage>
        <taxon>Eukaryota</taxon>
        <taxon>Metazoa</taxon>
        <taxon>Chordata</taxon>
        <taxon>Craniata</taxon>
        <taxon>Vertebrata</taxon>
        <taxon>Euteleostomi</taxon>
        <taxon>Actinopterygii</taxon>
        <taxon>Neopterygii</taxon>
        <taxon>Teleostei</taxon>
        <taxon>Neoteleostei</taxon>
        <taxon>Acanthomorphata</taxon>
        <taxon>Eupercaria</taxon>
        <taxon>Perciformes</taxon>
        <taxon>Cottioidei</taxon>
        <taxon>Cottales</taxon>
        <taxon>Liparidae</taxon>
        <taxon>Liparis</taxon>
    </lineage>
</organism>
<dbReference type="Proteomes" id="UP000314294">
    <property type="component" value="Unassembled WGS sequence"/>
</dbReference>
<sequence length="197" mass="22070">MTPLWETLACRVSMVPVPSQTLDRQGRNLRVEWRRSSVRSERRRATECLGHQTHDDKLTDAGSPSLSAQHFSLNPGSQTRRRSDRGYADLIDQTISLFSGTHFTLPTVVLNLGESASVGTGMWISTLLAVERLLNWLFAWDDKNKQGSVYRTARPRREIYGTHVGVETVGHELKLSIGRNEGDGAVVLKARQTDTLQ</sequence>
<dbReference type="OrthoDB" id="6359816at2759"/>
<comment type="caution">
    <text evidence="2">The sequence shown here is derived from an EMBL/GenBank/DDBJ whole genome shotgun (WGS) entry which is preliminary data.</text>
</comment>
<reference evidence="2 3" key="1">
    <citation type="submission" date="2019-03" db="EMBL/GenBank/DDBJ databases">
        <title>First draft genome of Liparis tanakae, snailfish: a comprehensive survey of snailfish specific genes.</title>
        <authorList>
            <person name="Kim W."/>
            <person name="Song I."/>
            <person name="Jeong J.-H."/>
            <person name="Kim D."/>
            <person name="Kim S."/>
            <person name="Ryu S."/>
            <person name="Song J.Y."/>
            <person name="Lee S.K."/>
        </authorList>
    </citation>
    <scope>NUCLEOTIDE SEQUENCE [LARGE SCALE GENOMIC DNA]</scope>
    <source>
        <tissue evidence="2">Muscle</tissue>
    </source>
</reference>
<protein>
    <submittedName>
        <fullName evidence="2">Uncharacterized protein</fullName>
    </submittedName>
</protein>